<dbReference type="EMBL" id="JAAKFY010000008">
    <property type="protein sequence ID" value="KAF3853387.1"/>
    <property type="molecule type" value="Genomic_DNA"/>
</dbReference>
<feature type="compositionally biased region" description="Polar residues" evidence="1">
    <location>
        <begin position="261"/>
        <end position="281"/>
    </location>
</feature>
<organism evidence="2 3">
    <name type="scientific">Dissostichus mawsoni</name>
    <name type="common">Antarctic cod</name>
    <dbReference type="NCBI Taxonomy" id="36200"/>
    <lineage>
        <taxon>Eukaryota</taxon>
        <taxon>Metazoa</taxon>
        <taxon>Chordata</taxon>
        <taxon>Craniata</taxon>
        <taxon>Vertebrata</taxon>
        <taxon>Euteleostomi</taxon>
        <taxon>Actinopterygii</taxon>
        <taxon>Neopterygii</taxon>
        <taxon>Teleostei</taxon>
        <taxon>Neoteleostei</taxon>
        <taxon>Acanthomorphata</taxon>
        <taxon>Eupercaria</taxon>
        <taxon>Perciformes</taxon>
        <taxon>Notothenioidei</taxon>
        <taxon>Nototheniidae</taxon>
        <taxon>Dissostichus</taxon>
    </lineage>
</organism>
<reference evidence="2 3" key="1">
    <citation type="submission" date="2020-03" db="EMBL/GenBank/DDBJ databases">
        <title>Dissostichus mawsoni Genome sequencing and assembly.</title>
        <authorList>
            <person name="Park H."/>
        </authorList>
    </citation>
    <scope>NUCLEOTIDE SEQUENCE [LARGE SCALE GENOMIC DNA]</scope>
    <source>
        <strain evidence="2">DM0001</strain>
        <tissue evidence="2">Muscle</tissue>
    </source>
</reference>
<dbReference type="AlphaFoldDB" id="A0A7J5YY20"/>
<sequence>MADDAPLLIHSLEEEAEDSLILISPLTEPSLEQRLPDGGLPAPPLQLLRDLSLPPVSARVSVVLLPAREVRKKSVVRVRVGVRLVVVAGAKWVAWSGEGREAVTGGEQGGLGRKASQDVELYRTIEEVSVVCVGGGRRVTVGVIKREEEDEEEEEEEEGEERRKTPKGGLCLQPQICSSGAAKRGGLGQQKKEKKEKKSTWTQELTLPLCVQSQLVWLQPPPAVSEHRGSSCTLHPGCAPCTLGRASEPELHSFHQHDPQFVTSTNQHVPPQTPPSSWSLT</sequence>
<gene>
    <name evidence="2" type="ORF">F7725_014075</name>
</gene>
<keyword evidence="3" id="KW-1185">Reference proteome</keyword>
<dbReference type="Proteomes" id="UP000518266">
    <property type="component" value="Unassembled WGS sequence"/>
</dbReference>
<protein>
    <submittedName>
        <fullName evidence="2">Uncharacterized protein</fullName>
    </submittedName>
</protein>
<evidence type="ECO:0000313" key="2">
    <source>
        <dbReference type="EMBL" id="KAF3853387.1"/>
    </source>
</evidence>
<feature type="region of interest" description="Disordered" evidence="1">
    <location>
        <begin position="144"/>
        <end position="200"/>
    </location>
</feature>
<feature type="region of interest" description="Disordered" evidence="1">
    <location>
        <begin position="257"/>
        <end position="281"/>
    </location>
</feature>
<feature type="compositionally biased region" description="Acidic residues" evidence="1">
    <location>
        <begin position="148"/>
        <end position="159"/>
    </location>
</feature>
<proteinExistence type="predicted"/>
<evidence type="ECO:0000313" key="3">
    <source>
        <dbReference type="Proteomes" id="UP000518266"/>
    </source>
</evidence>
<accession>A0A7J5YY20</accession>
<name>A0A7J5YY20_DISMA</name>
<feature type="compositionally biased region" description="Basic and acidic residues" evidence="1">
    <location>
        <begin position="190"/>
        <end position="199"/>
    </location>
</feature>
<comment type="caution">
    <text evidence="2">The sequence shown here is derived from an EMBL/GenBank/DDBJ whole genome shotgun (WGS) entry which is preliminary data.</text>
</comment>
<evidence type="ECO:0000256" key="1">
    <source>
        <dbReference type="SAM" id="MobiDB-lite"/>
    </source>
</evidence>